<dbReference type="Proteomes" id="UP001236014">
    <property type="component" value="Chromosome"/>
</dbReference>
<accession>A0A9Y2ICE9</accession>
<dbReference type="AlphaFoldDB" id="A0A9Y2ICE9"/>
<gene>
    <name evidence="1" type="ORF">QRX50_30545</name>
</gene>
<dbReference type="RefSeq" id="WP_285966572.1">
    <property type="nucleotide sequence ID" value="NZ_CP127294.1"/>
</dbReference>
<keyword evidence="2" id="KW-1185">Reference proteome</keyword>
<evidence type="ECO:0000313" key="2">
    <source>
        <dbReference type="Proteomes" id="UP001236014"/>
    </source>
</evidence>
<dbReference type="KEGG" id="acab:QRX50_30545"/>
<sequence>MRWSVGIEADGERVFTREEIVRLADAVAASGGIASGIGTTSYGARLLVEAPDREKAITLATAEFRRAAKAAGLPSLPVGRVEAVGEDE</sequence>
<protein>
    <submittedName>
        <fullName evidence="1">Uncharacterized protein</fullName>
    </submittedName>
</protein>
<proteinExistence type="predicted"/>
<reference evidence="1 2" key="1">
    <citation type="submission" date="2023-06" db="EMBL/GenBank/DDBJ databases">
        <authorList>
            <person name="Oyuntsetseg B."/>
            <person name="Kim S.B."/>
        </authorList>
    </citation>
    <scope>NUCLEOTIDE SEQUENCE [LARGE SCALE GENOMIC DNA]</scope>
    <source>
        <strain evidence="1 2">2-15</strain>
    </source>
</reference>
<name>A0A9Y2ICE9_9PSEU</name>
<dbReference type="EMBL" id="CP127294">
    <property type="protein sequence ID" value="WIX75808.1"/>
    <property type="molecule type" value="Genomic_DNA"/>
</dbReference>
<organism evidence="1 2">
    <name type="scientific">Amycolatopsis carbonis</name>
    <dbReference type="NCBI Taxonomy" id="715471"/>
    <lineage>
        <taxon>Bacteria</taxon>
        <taxon>Bacillati</taxon>
        <taxon>Actinomycetota</taxon>
        <taxon>Actinomycetes</taxon>
        <taxon>Pseudonocardiales</taxon>
        <taxon>Pseudonocardiaceae</taxon>
        <taxon>Amycolatopsis</taxon>
    </lineage>
</organism>
<evidence type="ECO:0000313" key="1">
    <source>
        <dbReference type="EMBL" id="WIX75808.1"/>
    </source>
</evidence>